<dbReference type="Proteomes" id="UP000221024">
    <property type="component" value="Unassembled WGS sequence"/>
</dbReference>
<evidence type="ECO:0000313" key="3">
    <source>
        <dbReference type="Proteomes" id="UP000221024"/>
    </source>
</evidence>
<name>A0A2H3NY62_9BACT</name>
<dbReference type="EMBL" id="PDEP01000013">
    <property type="protein sequence ID" value="PEN05505.1"/>
    <property type="molecule type" value="Genomic_DNA"/>
</dbReference>
<accession>A0A2H3NY62</accession>
<gene>
    <name evidence="2" type="ORF">CRI93_12435</name>
</gene>
<protein>
    <submittedName>
        <fullName evidence="2">Uncharacterized protein</fullName>
    </submittedName>
</protein>
<feature type="transmembrane region" description="Helical" evidence="1">
    <location>
        <begin position="12"/>
        <end position="31"/>
    </location>
</feature>
<keyword evidence="1" id="KW-0472">Membrane</keyword>
<keyword evidence="1" id="KW-0812">Transmembrane</keyword>
<evidence type="ECO:0000256" key="1">
    <source>
        <dbReference type="SAM" id="Phobius"/>
    </source>
</evidence>
<proteinExistence type="predicted"/>
<organism evidence="2 3">
    <name type="scientific">Longimonas halophila</name>
    <dbReference type="NCBI Taxonomy" id="1469170"/>
    <lineage>
        <taxon>Bacteria</taxon>
        <taxon>Pseudomonadati</taxon>
        <taxon>Rhodothermota</taxon>
        <taxon>Rhodothermia</taxon>
        <taxon>Rhodothermales</taxon>
        <taxon>Salisaetaceae</taxon>
        <taxon>Longimonas</taxon>
    </lineage>
</organism>
<reference evidence="2 3" key="1">
    <citation type="submission" date="2017-10" db="EMBL/GenBank/DDBJ databases">
        <title>Draft genome of Longimonas halophila.</title>
        <authorList>
            <person name="Goh K.M."/>
            <person name="Shamsir M.S."/>
            <person name="Lim S.W."/>
        </authorList>
    </citation>
    <scope>NUCLEOTIDE SEQUENCE [LARGE SCALE GENOMIC DNA]</scope>
    <source>
        <strain evidence="2 3">KCTC 42399</strain>
    </source>
</reference>
<comment type="caution">
    <text evidence="2">The sequence shown here is derived from an EMBL/GenBank/DDBJ whole genome shotgun (WGS) entry which is preliminary data.</text>
</comment>
<keyword evidence="3" id="KW-1185">Reference proteome</keyword>
<sequence>MPHQPHTKIRAMSWWIWILLIVGALVAWYFYRRSDKMPLLEATISSPDGLRYKVTFEQKHPGMKSVEHVRMILCFAAKMLHIIDPNDVNQTHVQRQLLESIRKLSRIELNHQTDVMAVCSQPIGCTKGEAGSEDKTIVATLYFMNPMERFVNTSLPYRWFEYQFLHSWLALVQETLPKLDEMQIDRLQKSLERMSEMYFEERVDYSSIQALREVPNRSFAEAAIR</sequence>
<keyword evidence="1" id="KW-1133">Transmembrane helix</keyword>
<evidence type="ECO:0000313" key="2">
    <source>
        <dbReference type="EMBL" id="PEN05505.1"/>
    </source>
</evidence>
<dbReference type="AlphaFoldDB" id="A0A2H3NY62"/>